<gene>
    <name evidence="12" type="ORF">STCU_00862</name>
    <name evidence="11" type="ORF">STCU_06228</name>
</gene>
<dbReference type="PROSITE" id="PS50866">
    <property type="entry name" value="GOLD"/>
    <property type="match status" value="1"/>
</dbReference>
<comment type="caution">
    <text evidence="12">The sequence shown here is derived from an EMBL/GenBank/DDBJ whole genome shotgun (WGS) entry which is preliminary data.</text>
</comment>
<sequence length="206" mass="23987">MRYFVLLAALLLLGSTCTAFQVKPTVNTLNFEVEDGVVCMYSMGADFHEGVSVHYHILYGGDDFDFYVRDSLNKTVYVSYAGEHGLEDRVYFTTQNRQEHSYCFDNRGYSKRKKGIKMDIGLTSLKRWKQRIDPLQRAMHKNDGFFLGLLDDQMLLRMRENDLRIHVEKLYSLMVARGITEVVLIVATVLVNIVFISYLFRRRSKK</sequence>
<reference evidence="12" key="2">
    <citation type="submission" date="2013-03" db="EMBL/GenBank/DDBJ databases">
        <authorList>
            <person name="Motta M.C.M."/>
            <person name="Martins A.C.A."/>
            <person name="Preta C.M.C.C."/>
            <person name="Silva R."/>
            <person name="de Souza S.S."/>
            <person name="Klein C.C."/>
            <person name="de Almeida L.G.P."/>
            <person name="Cunha O.L."/>
            <person name="Colabardini A.C."/>
            <person name="Lima B.A."/>
            <person name="Machado C.R."/>
            <person name="Soares C.M.A."/>
            <person name="de Menezes C.B.A."/>
            <person name="Bartolomeu D.C."/>
            <person name="Grisard E.C."/>
            <person name="Fantinatti-Garboggini F."/>
            <person name="Rodrigues-Luiz G.F."/>
            <person name="Wagner G."/>
            <person name="Goldman G.H."/>
            <person name="Fietto J.L.R."/>
            <person name="Ciapina L.P."/>
            <person name="Brocchi M."/>
            <person name="Elias M.C."/>
            <person name="Goldman M.H.S."/>
            <person name="Sagot M.-F."/>
            <person name="Pereira M."/>
            <person name="Stoco P.H."/>
            <person name="Teixeira S.M.R."/>
            <person name="de Mendonca-Neto R.P."/>
            <person name="Maciel T.E.F."/>
            <person name="Mendes T.A.O."/>
            <person name="Urmenyi T.P."/>
            <person name="Teixeira M.M.G."/>
            <person name="de Camargo E.F.P."/>
            <person name="de Sousa W."/>
            <person name="Schenkman S."/>
            <person name="de Vasconcelos A.T.R."/>
        </authorList>
    </citation>
    <scope>NUCLEOTIDE SEQUENCE</scope>
</reference>
<dbReference type="AlphaFoldDB" id="S9W9D0"/>
<dbReference type="InterPro" id="IPR009038">
    <property type="entry name" value="GOLD_dom"/>
</dbReference>
<feature type="domain" description="GOLD" evidence="10">
    <location>
        <begin position="1"/>
        <end position="122"/>
    </location>
</feature>
<evidence type="ECO:0000313" key="13">
    <source>
        <dbReference type="Proteomes" id="UP000015354"/>
    </source>
</evidence>
<evidence type="ECO:0000256" key="6">
    <source>
        <dbReference type="ARBA" id="ARBA00023136"/>
    </source>
</evidence>
<keyword evidence="5 8" id="KW-1133">Transmembrane helix</keyword>
<dbReference type="InterPro" id="IPR015720">
    <property type="entry name" value="Emp24-like"/>
</dbReference>
<evidence type="ECO:0000259" key="10">
    <source>
        <dbReference type="PROSITE" id="PS50866"/>
    </source>
</evidence>
<dbReference type="Pfam" id="PF01105">
    <property type="entry name" value="EMP24_GP25L"/>
    <property type="match status" value="1"/>
</dbReference>
<name>S9W9D0_9TRYP</name>
<feature type="signal peptide" evidence="9">
    <location>
        <begin position="1"/>
        <end position="19"/>
    </location>
</feature>
<dbReference type="Proteomes" id="UP000015354">
    <property type="component" value="Unassembled WGS sequence"/>
</dbReference>
<feature type="chain" id="PRO_5007727365" description="GOLD domain-containing protein" evidence="9">
    <location>
        <begin position="20"/>
        <end position="206"/>
    </location>
</feature>
<feature type="transmembrane region" description="Helical" evidence="8">
    <location>
        <begin position="182"/>
        <end position="200"/>
    </location>
</feature>
<reference evidence="12 13" key="1">
    <citation type="journal article" date="2013" name="PLoS ONE">
        <title>Predicting the Proteins of Angomonas deanei, Strigomonas culicis and Their Respective Endosymbionts Reveals New Aspects of the Trypanosomatidae Family.</title>
        <authorList>
            <person name="Motta M.C."/>
            <person name="Martins A.C."/>
            <person name="de Souza S.S."/>
            <person name="Catta-Preta C.M."/>
            <person name="Silva R."/>
            <person name="Klein C.C."/>
            <person name="de Almeida L.G."/>
            <person name="de Lima Cunha O."/>
            <person name="Ciapina L.P."/>
            <person name="Brocchi M."/>
            <person name="Colabardini A.C."/>
            <person name="de Araujo Lima B."/>
            <person name="Machado C.R."/>
            <person name="de Almeida Soares C.M."/>
            <person name="Probst C.M."/>
            <person name="de Menezes C.B."/>
            <person name="Thompson C.E."/>
            <person name="Bartholomeu D.C."/>
            <person name="Gradia D.F."/>
            <person name="Pavoni D.P."/>
            <person name="Grisard E.C."/>
            <person name="Fantinatti-Garboggini F."/>
            <person name="Marchini F.K."/>
            <person name="Rodrigues-Luiz G.F."/>
            <person name="Wagner G."/>
            <person name="Goldman G.H."/>
            <person name="Fietto J.L."/>
            <person name="Elias M.C."/>
            <person name="Goldman M.H."/>
            <person name="Sagot M.F."/>
            <person name="Pereira M."/>
            <person name="Stoco P.H."/>
            <person name="de Mendonca-Neto R.P."/>
            <person name="Teixeira S.M."/>
            <person name="Maciel T.E."/>
            <person name="de Oliveira Mendes T.A."/>
            <person name="Urmenyi T.P."/>
            <person name="de Souza W."/>
            <person name="Schenkman S."/>
            <person name="de Vasconcelos A.T."/>
        </authorList>
    </citation>
    <scope>NUCLEOTIDE SEQUENCE [LARGE SCALE GENOMIC DNA]</scope>
</reference>
<organism evidence="12 13">
    <name type="scientific">Strigomonas culicis</name>
    <dbReference type="NCBI Taxonomy" id="28005"/>
    <lineage>
        <taxon>Eukaryota</taxon>
        <taxon>Discoba</taxon>
        <taxon>Euglenozoa</taxon>
        <taxon>Kinetoplastea</taxon>
        <taxon>Metakinetoplastina</taxon>
        <taxon>Trypanosomatida</taxon>
        <taxon>Trypanosomatidae</taxon>
        <taxon>Strigomonadinae</taxon>
        <taxon>Strigomonas</taxon>
    </lineage>
</organism>
<keyword evidence="13" id="KW-1185">Reference proteome</keyword>
<keyword evidence="3 7" id="KW-0812">Transmembrane</keyword>
<evidence type="ECO:0000256" key="5">
    <source>
        <dbReference type="ARBA" id="ARBA00022989"/>
    </source>
</evidence>
<keyword evidence="4 9" id="KW-0732">Signal</keyword>
<keyword evidence="6 8" id="KW-0472">Membrane</keyword>
<dbReference type="EMBL" id="ATMH01000862">
    <property type="protein sequence ID" value="EPY35886.1"/>
    <property type="molecule type" value="Genomic_DNA"/>
</dbReference>
<evidence type="ECO:0000313" key="11">
    <source>
        <dbReference type="EMBL" id="EPY26285.1"/>
    </source>
</evidence>
<evidence type="ECO:0000256" key="4">
    <source>
        <dbReference type="ARBA" id="ARBA00022729"/>
    </source>
</evidence>
<evidence type="ECO:0000256" key="7">
    <source>
        <dbReference type="RuleBase" id="RU003827"/>
    </source>
</evidence>
<evidence type="ECO:0000256" key="9">
    <source>
        <dbReference type="SAM" id="SignalP"/>
    </source>
</evidence>
<dbReference type="EMBL" id="ATMH01006228">
    <property type="protein sequence ID" value="EPY26285.1"/>
    <property type="molecule type" value="Genomic_DNA"/>
</dbReference>
<evidence type="ECO:0000256" key="8">
    <source>
        <dbReference type="SAM" id="Phobius"/>
    </source>
</evidence>
<dbReference type="PANTHER" id="PTHR22811">
    <property type="entry name" value="TRANSMEMBRANE EMP24 DOMAIN-CONTAINING PROTEIN"/>
    <property type="match status" value="1"/>
</dbReference>
<proteinExistence type="inferred from homology"/>
<protein>
    <recommendedName>
        <fullName evidence="10">GOLD domain-containing protein</fullName>
    </recommendedName>
</protein>
<comment type="similarity">
    <text evidence="2 7">Belongs to the EMP24/GP25L family.</text>
</comment>
<dbReference type="OrthoDB" id="275537at2759"/>
<evidence type="ECO:0000313" key="12">
    <source>
        <dbReference type="EMBL" id="EPY35886.1"/>
    </source>
</evidence>
<dbReference type="GO" id="GO:0016020">
    <property type="term" value="C:membrane"/>
    <property type="evidence" value="ECO:0007669"/>
    <property type="project" value="UniProtKB-SubCell"/>
</dbReference>
<accession>S9W9D0</accession>
<evidence type="ECO:0000256" key="1">
    <source>
        <dbReference type="ARBA" id="ARBA00004479"/>
    </source>
</evidence>
<dbReference type="SMART" id="SM01190">
    <property type="entry name" value="EMP24_GP25L"/>
    <property type="match status" value="1"/>
</dbReference>
<comment type="subcellular location">
    <subcellularLocation>
        <location evidence="1 7">Membrane</location>
        <topology evidence="1 7">Single-pass type I membrane protein</topology>
    </subcellularLocation>
</comment>
<evidence type="ECO:0000256" key="2">
    <source>
        <dbReference type="ARBA" id="ARBA00007104"/>
    </source>
</evidence>
<evidence type="ECO:0000256" key="3">
    <source>
        <dbReference type="ARBA" id="ARBA00022692"/>
    </source>
</evidence>